<keyword evidence="3" id="KW-0276">Fatty acid metabolism</keyword>
<dbReference type="Gene3D" id="1.10.12.10">
    <property type="entry name" value="Lyase 2-enoyl-coa Hydratase, Chain A, domain 2"/>
    <property type="match status" value="1"/>
</dbReference>
<evidence type="ECO:0000256" key="3">
    <source>
        <dbReference type="ARBA" id="ARBA00022832"/>
    </source>
</evidence>
<dbReference type="Pfam" id="PF00378">
    <property type="entry name" value="ECH_1"/>
    <property type="match status" value="1"/>
</dbReference>
<dbReference type="GO" id="GO:0006631">
    <property type="term" value="P:fatty acid metabolic process"/>
    <property type="evidence" value="ECO:0007669"/>
    <property type="project" value="UniProtKB-KW"/>
</dbReference>
<dbReference type="EMBL" id="LDZY01000008">
    <property type="protein sequence ID" value="KLU65527.1"/>
    <property type="molecule type" value="Genomic_DNA"/>
</dbReference>
<keyword evidence="6" id="KW-0456">Lyase</keyword>
<protein>
    <submittedName>
        <fullName evidence="6">Putative enoyl-CoA hydratase echA8</fullName>
        <ecNumber evidence="6">4.2.1.17</ecNumber>
    </submittedName>
</protein>
<comment type="caution">
    <text evidence="6">The sequence shown here is derived from an EMBL/GenBank/DDBJ whole genome shotgun (WGS) entry which is preliminary data.</text>
</comment>
<evidence type="ECO:0000313" key="6">
    <source>
        <dbReference type="EMBL" id="KLU65527.1"/>
    </source>
</evidence>
<dbReference type="PANTHER" id="PTHR43149:SF1">
    <property type="entry name" value="DELTA(3,5)-DELTA(2,4)-DIENOYL-COA ISOMERASE, MITOCHONDRIAL"/>
    <property type="match status" value="1"/>
</dbReference>
<dbReference type="InterPro" id="IPR001753">
    <property type="entry name" value="Enoyl-CoA_hydra/iso"/>
</dbReference>
<dbReference type="AlphaFoldDB" id="A0A0J1FQG6"/>
<keyword evidence="4" id="KW-0443">Lipid metabolism</keyword>
<evidence type="ECO:0000256" key="2">
    <source>
        <dbReference type="ARBA" id="ARBA00005254"/>
    </source>
</evidence>
<evidence type="ECO:0000256" key="5">
    <source>
        <dbReference type="ARBA" id="ARBA00023235"/>
    </source>
</evidence>
<dbReference type="GO" id="GO:0004300">
    <property type="term" value="F:enoyl-CoA hydratase activity"/>
    <property type="evidence" value="ECO:0007669"/>
    <property type="project" value="UniProtKB-EC"/>
</dbReference>
<organism evidence="6 7">
    <name type="scientific">Desulfosporosinus acididurans</name>
    <dbReference type="NCBI Taxonomy" id="476652"/>
    <lineage>
        <taxon>Bacteria</taxon>
        <taxon>Bacillati</taxon>
        <taxon>Bacillota</taxon>
        <taxon>Clostridia</taxon>
        <taxon>Eubacteriales</taxon>
        <taxon>Desulfitobacteriaceae</taxon>
        <taxon>Desulfosporosinus</taxon>
    </lineage>
</organism>
<comment type="pathway">
    <text evidence="1">Lipid metabolism; fatty acid beta-oxidation.</text>
</comment>
<dbReference type="SUPFAM" id="SSF52096">
    <property type="entry name" value="ClpP/crotonase"/>
    <property type="match status" value="1"/>
</dbReference>
<proteinExistence type="inferred from homology"/>
<reference evidence="6 7" key="1">
    <citation type="submission" date="2015-06" db="EMBL/GenBank/DDBJ databases">
        <title>Draft genome of the moderately acidophilic sulfate reducer Candidatus Desulfosporosinus acididurans strain M1.</title>
        <authorList>
            <person name="Poehlein A."/>
            <person name="Petzsch P."/>
            <person name="Johnson B.D."/>
            <person name="Schloemann M."/>
            <person name="Daniel R."/>
            <person name="Muehling M."/>
        </authorList>
    </citation>
    <scope>NUCLEOTIDE SEQUENCE [LARGE SCALE GENOMIC DNA]</scope>
    <source>
        <strain evidence="6 7">M1</strain>
    </source>
</reference>
<dbReference type="STRING" id="476652.DEAC_c26640"/>
<gene>
    <name evidence="6" type="primary">echA8_2</name>
    <name evidence="6" type="ORF">DEAC_c26640</name>
</gene>
<dbReference type="InterPro" id="IPR029045">
    <property type="entry name" value="ClpP/crotonase-like_dom_sf"/>
</dbReference>
<dbReference type="PANTHER" id="PTHR43149">
    <property type="entry name" value="ENOYL-COA HYDRATASE"/>
    <property type="match status" value="1"/>
</dbReference>
<evidence type="ECO:0000256" key="4">
    <source>
        <dbReference type="ARBA" id="ARBA00023098"/>
    </source>
</evidence>
<sequence>MVKKYGDIIKFERQDYCGAIILDNAEKLNVVGDEFLNELGALQQEILTMEDLRALAIVANGDNFSAGIDLKFLQEVSSEKVKATLTWLQGLYSFWQTLSIPVVIGVQGFCFGSAVELMLGCDIRIAAENLRLSLPEVKLGLSPDMGGTTRLTKLVGTGQAKRLIMVCEEIGAHEALQIGLVEKVVPVEKLREATIRLAQRMSGFPPSSIAFAKKGINLAEESSVTAGLLFEQAQSTYCCGTKDIKEAISAFFDKRKPSFTGN</sequence>
<dbReference type="InterPro" id="IPR014748">
    <property type="entry name" value="Enoyl-CoA_hydra_C"/>
</dbReference>
<dbReference type="Proteomes" id="UP000036356">
    <property type="component" value="Unassembled WGS sequence"/>
</dbReference>
<dbReference type="RefSeq" id="WP_053006429.1">
    <property type="nucleotide sequence ID" value="NZ_LDZY01000008.1"/>
</dbReference>
<evidence type="ECO:0000256" key="1">
    <source>
        <dbReference type="ARBA" id="ARBA00005005"/>
    </source>
</evidence>
<accession>A0A0J1FQG6</accession>
<dbReference type="GO" id="GO:0016853">
    <property type="term" value="F:isomerase activity"/>
    <property type="evidence" value="ECO:0007669"/>
    <property type="project" value="UniProtKB-KW"/>
</dbReference>
<dbReference type="EC" id="4.2.1.17" evidence="6"/>
<dbReference type="InterPro" id="IPR045002">
    <property type="entry name" value="Ech1-like"/>
</dbReference>
<comment type="similarity">
    <text evidence="2">Belongs to the enoyl-CoA hydratase/isomerase family.</text>
</comment>
<dbReference type="Gene3D" id="3.90.226.10">
    <property type="entry name" value="2-enoyl-CoA Hydratase, Chain A, domain 1"/>
    <property type="match status" value="1"/>
</dbReference>
<name>A0A0J1FQG6_9FIRM</name>
<keyword evidence="7" id="KW-1185">Reference proteome</keyword>
<evidence type="ECO:0000313" key="7">
    <source>
        <dbReference type="Proteomes" id="UP000036356"/>
    </source>
</evidence>
<dbReference type="PATRIC" id="fig|476652.3.peg.2787"/>
<dbReference type="CDD" id="cd06558">
    <property type="entry name" value="crotonase-like"/>
    <property type="match status" value="1"/>
</dbReference>
<keyword evidence="5" id="KW-0413">Isomerase</keyword>